<evidence type="ECO:0000313" key="7">
    <source>
        <dbReference type="Proteomes" id="UP000285575"/>
    </source>
</evidence>
<keyword evidence="2" id="KW-0328">Glycosyltransferase</keyword>
<organism evidence="6 7">
    <name type="scientific">Rubrivivax rivuli</name>
    <dbReference type="NCBI Taxonomy" id="1862385"/>
    <lineage>
        <taxon>Bacteria</taxon>
        <taxon>Pseudomonadati</taxon>
        <taxon>Pseudomonadota</taxon>
        <taxon>Betaproteobacteria</taxon>
        <taxon>Burkholderiales</taxon>
        <taxon>Sphaerotilaceae</taxon>
        <taxon>Rubrivivax</taxon>
    </lineage>
</organism>
<dbReference type="Pfam" id="PF13439">
    <property type="entry name" value="Glyco_transf_4"/>
    <property type="match status" value="1"/>
</dbReference>
<dbReference type="Pfam" id="PF00534">
    <property type="entry name" value="Glycos_transf_1"/>
    <property type="match status" value="1"/>
</dbReference>
<keyword evidence="3 6" id="KW-0808">Transferase</keyword>
<gene>
    <name evidence="6" type="ORF">EOE66_21035</name>
</gene>
<dbReference type="GO" id="GO:0016757">
    <property type="term" value="F:glycosyltransferase activity"/>
    <property type="evidence" value="ECO:0007669"/>
    <property type="project" value="UniProtKB-KW"/>
</dbReference>
<proteinExistence type="inferred from homology"/>
<evidence type="ECO:0000256" key="1">
    <source>
        <dbReference type="ARBA" id="ARBA00009481"/>
    </source>
</evidence>
<evidence type="ECO:0000313" key="6">
    <source>
        <dbReference type="EMBL" id="RVU43424.1"/>
    </source>
</evidence>
<dbReference type="Gene3D" id="3.40.50.2000">
    <property type="entry name" value="Glycogen Phosphorylase B"/>
    <property type="match status" value="2"/>
</dbReference>
<sequence length="413" mass="43067">MRMNVFVLPSWYPSARQPMAGLFAHDQAAAVAAVRPGWRVAVGGWGHLDGALSLRDLRANARALAWRWRARAGWRDVDVGGALLHEHLTPRLSWTLALAGGGVRGLLSASRANLRAAEARFGRMAVLHAHVGFPAGWIATRLAAEARGQGRRLPVLLTEHMGPFPFPALRGPAGGLQPALRAAFEQADATVAVSEALAQTLHAHGLRCDAVVPNVVDDTRFAAVPTPPARTAADPFVFLTLGTLVPAKGMDLLLQALALLPPSLPVQLHIGGDGPEREALQALAASLGLQSRVRWLGALAPAAVPAALAACHAFVLASRHESFGVVLVEALMAGRPVLATRCGGPADIVGPGDGALVAVDDAPALAEVMQALVRGERVIETPATLRERAVARYGRAAVGERVAALLEGLGAGP</sequence>
<name>A0A437R9Q2_9BURK</name>
<comment type="similarity">
    <text evidence="1">Belongs to the glycosyltransferase group 1 family. Glycosyltransferase 4 subfamily.</text>
</comment>
<dbReference type="EMBL" id="SACR01000007">
    <property type="protein sequence ID" value="RVU43424.1"/>
    <property type="molecule type" value="Genomic_DNA"/>
</dbReference>
<reference evidence="6 7" key="1">
    <citation type="submission" date="2019-01" db="EMBL/GenBank/DDBJ databases">
        <authorList>
            <person name="Chen W.-M."/>
        </authorList>
    </citation>
    <scope>NUCLEOTIDE SEQUENCE [LARGE SCALE GENOMIC DNA]</scope>
    <source>
        <strain evidence="6 7">KYPY4</strain>
    </source>
</reference>
<dbReference type="InterPro" id="IPR001296">
    <property type="entry name" value="Glyco_trans_1"/>
</dbReference>
<keyword evidence="7" id="KW-1185">Reference proteome</keyword>
<evidence type="ECO:0000256" key="3">
    <source>
        <dbReference type="ARBA" id="ARBA00022679"/>
    </source>
</evidence>
<comment type="caution">
    <text evidence="6">The sequence shown here is derived from an EMBL/GenBank/DDBJ whole genome shotgun (WGS) entry which is preliminary data.</text>
</comment>
<evidence type="ECO:0000259" key="4">
    <source>
        <dbReference type="Pfam" id="PF00534"/>
    </source>
</evidence>
<dbReference type="PANTHER" id="PTHR12526:SF640">
    <property type="entry name" value="COLANIC ACID BIOSYNTHESIS GLYCOSYLTRANSFERASE WCAL-RELATED"/>
    <property type="match status" value="1"/>
</dbReference>
<dbReference type="InterPro" id="IPR028098">
    <property type="entry name" value="Glyco_trans_4-like_N"/>
</dbReference>
<dbReference type="PANTHER" id="PTHR12526">
    <property type="entry name" value="GLYCOSYLTRANSFERASE"/>
    <property type="match status" value="1"/>
</dbReference>
<dbReference type="Proteomes" id="UP000285575">
    <property type="component" value="Unassembled WGS sequence"/>
</dbReference>
<dbReference type="OrthoDB" id="570545at2"/>
<dbReference type="AlphaFoldDB" id="A0A437R9Q2"/>
<accession>A0A437R9Q2</accession>
<feature type="domain" description="Glycosyl transferase family 1" evidence="4">
    <location>
        <begin position="233"/>
        <end position="389"/>
    </location>
</feature>
<feature type="domain" description="Glycosyltransferase subfamily 4-like N-terminal" evidence="5">
    <location>
        <begin position="108"/>
        <end position="220"/>
    </location>
</feature>
<dbReference type="SUPFAM" id="SSF53756">
    <property type="entry name" value="UDP-Glycosyltransferase/glycogen phosphorylase"/>
    <property type="match status" value="1"/>
</dbReference>
<evidence type="ECO:0000256" key="2">
    <source>
        <dbReference type="ARBA" id="ARBA00022676"/>
    </source>
</evidence>
<protein>
    <submittedName>
        <fullName evidence="6">Glycosyltransferase family 4 protein</fullName>
    </submittedName>
</protein>
<evidence type="ECO:0000259" key="5">
    <source>
        <dbReference type="Pfam" id="PF13439"/>
    </source>
</evidence>